<organism evidence="2 3">
    <name type="scientific">Vespula vulgaris</name>
    <name type="common">Yellow jacket</name>
    <name type="synonym">Wasp</name>
    <dbReference type="NCBI Taxonomy" id="7454"/>
    <lineage>
        <taxon>Eukaryota</taxon>
        <taxon>Metazoa</taxon>
        <taxon>Ecdysozoa</taxon>
        <taxon>Arthropoda</taxon>
        <taxon>Hexapoda</taxon>
        <taxon>Insecta</taxon>
        <taxon>Pterygota</taxon>
        <taxon>Neoptera</taxon>
        <taxon>Endopterygota</taxon>
        <taxon>Hymenoptera</taxon>
        <taxon>Apocrita</taxon>
        <taxon>Aculeata</taxon>
        <taxon>Vespoidea</taxon>
        <taxon>Vespidae</taxon>
        <taxon>Vespinae</taxon>
        <taxon>Vespula</taxon>
    </lineage>
</organism>
<keyword evidence="3" id="KW-1185">Reference proteome</keyword>
<proteinExistence type="predicted"/>
<feature type="compositionally biased region" description="Acidic residues" evidence="1">
    <location>
        <begin position="69"/>
        <end position="87"/>
    </location>
</feature>
<comment type="caution">
    <text evidence="2">The sequence shown here is derived from an EMBL/GenBank/DDBJ whole genome shotgun (WGS) entry which is preliminary data.</text>
</comment>
<feature type="compositionally biased region" description="Basic and acidic residues" evidence="1">
    <location>
        <begin position="31"/>
        <end position="40"/>
    </location>
</feature>
<feature type="region of interest" description="Disordered" evidence="1">
    <location>
        <begin position="29"/>
        <end position="96"/>
    </location>
</feature>
<evidence type="ECO:0000256" key="1">
    <source>
        <dbReference type="SAM" id="MobiDB-lite"/>
    </source>
</evidence>
<dbReference type="AlphaFoldDB" id="A0A834JP81"/>
<protein>
    <submittedName>
        <fullName evidence="2">Uncharacterized protein</fullName>
    </submittedName>
</protein>
<reference evidence="2" key="1">
    <citation type="journal article" date="2020" name="G3 (Bethesda)">
        <title>High-Quality Assemblies for Three Invasive Social Wasps from the &lt;i&gt;Vespula&lt;/i&gt; Genus.</title>
        <authorList>
            <person name="Harrop T.W.R."/>
            <person name="Guhlin J."/>
            <person name="McLaughlin G.M."/>
            <person name="Permina E."/>
            <person name="Stockwell P."/>
            <person name="Gilligan J."/>
            <person name="Le Lec M.F."/>
            <person name="Gruber M.A.M."/>
            <person name="Quinn O."/>
            <person name="Lovegrove M."/>
            <person name="Duncan E.J."/>
            <person name="Remnant E.J."/>
            <person name="Van Eeckhoven J."/>
            <person name="Graham B."/>
            <person name="Knapp R.A."/>
            <person name="Langford K.W."/>
            <person name="Kronenberg Z."/>
            <person name="Press M.O."/>
            <person name="Eacker S.M."/>
            <person name="Wilson-Rankin E.E."/>
            <person name="Purcell J."/>
            <person name="Lester P.J."/>
            <person name="Dearden P.K."/>
        </authorList>
    </citation>
    <scope>NUCLEOTIDE SEQUENCE</scope>
    <source>
        <strain evidence="2">Marl-1</strain>
    </source>
</reference>
<dbReference type="EMBL" id="JACSEA010000011">
    <property type="protein sequence ID" value="KAF7389011.1"/>
    <property type="molecule type" value="Genomic_DNA"/>
</dbReference>
<accession>A0A834JP81</accession>
<evidence type="ECO:0000313" key="3">
    <source>
        <dbReference type="Proteomes" id="UP000614350"/>
    </source>
</evidence>
<dbReference type="Proteomes" id="UP000614350">
    <property type="component" value="Unassembled WGS sequence"/>
</dbReference>
<sequence length="96" mass="10784">MLIPSARNLLYLAAGLYALLGICVLRPARGPCERKNPFRLDDDDEEDDDAPASPFVVSFRRTGLGSEKEEQDEKEEVDEEDEKEEDDKGLKVIIST</sequence>
<gene>
    <name evidence="2" type="ORF">HZH66_010148</name>
</gene>
<feature type="compositionally biased region" description="Acidic residues" evidence="1">
    <location>
        <begin position="41"/>
        <end position="50"/>
    </location>
</feature>
<evidence type="ECO:0000313" key="2">
    <source>
        <dbReference type="EMBL" id="KAF7389011.1"/>
    </source>
</evidence>
<name>A0A834JP81_VESVU</name>